<evidence type="ECO:0000313" key="6">
    <source>
        <dbReference type="Proteomes" id="UP000215145"/>
    </source>
</evidence>
<dbReference type="InterPro" id="IPR011991">
    <property type="entry name" value="ArsR-like_HTH"/>
</dbReference>
<dbReference type="OrthoDB" id="9798835at2"/>
<dbReference type="Pfam" id="PF12840">
    <property type="entry name" value="HTH_20"/>
    <property type="match status" value="1"/>
</dbReference>
<dbReference type="GO" id="GO:0003677">
    <property type="term" value="F:DNA binding"/>
    <property type="evidence" value="ECO:0007669"/>
    <property type="project" value="UniProtKB-KW"/>
</dbReference>
<organism evidence="5 6">
    <name type="scientific">Paenibacillus herberti</name>
    <dbReference type="NCBI Taxonomy" id="1619309"/>
    <lineage>
        <taxon>Bacteria</taxon>
        <taxon>Bacillati</taxon>
        <taxon>Bacillota</taxon>
        <taxon>Bacilli</taxon>
        <taxon>Bacillales</taxon>
        <taxon>Paenibacillaceae</taxon>
        <taxon>Paenibacillus</taxon>
    </lineage>
</organism>
<proteinExistence type="predicted"/>
<dbReference type="CDD" id="cd00090">
    <property type="entry name" value="HTH_ARSR"/>
    <property type="match status" value="1"/>
</dbReference>
<dbReference type="PRINTS" id="PR00778">
    <property type="entry name" value="HTHARSR"/>
</dbReference>
<name>A0A229P4V3_9BACL</name>
<dbReference type="RefSeq" id="WP_089524036.1">
    <property type="nucleotide sequence ID" value="NZ_NMUQ01000001.1"/>
</dbReference>
<protein>
    <submittedName>
        <fullName evidence="5">Transcriptional regulator</fullName>
    </submittedName>
</protein>
<dbReference type="NCBIfam" id="NF033788">
    <property type="entry name" value="HTH_metalloreg"/>
    <property type="match status" value="1"/>
</dbReference>
<dbReference type="Gene3D" id="1.10.10.10">
    <property type="entry name" value="Winged helix-like DNA-binding domain superfamily/Winged helix DNA-binding domain"/>
    <property type="match status" value="1"/>
</dbReference>
<dbReference type="InterPro" id="IPR036390">
    <property type="entry name" value="WH_DNA-bd_sf"/>
</dbReference>
<evidence type="ECO:0000256" key="1">
    <source>
        <dbReference type="ARBA" id="ARBA00023015"/>
    </source>
</evidence>
<evidence type="ECO:0000259" key="4">
    <source>
        <dbReference type="PROSITE" id="PS50987"/>
    </source>
</evidence>
<keyword evidence="2" id="KW-0238">DNA-binding</keyword>
<dbReference type="PROSITE" id="PS50987">
    <property type="entry name" value="HTH_ARSR_2"/>
    <property type="match status" value="1"/>
</dbReference>
<evidence type="ECO:0000313" key="5">
    <source>
        <dbReference type="EMBL" id="OXM16955.1"/>
    </source>
</evidence>
<dbReference type="SUPFAM" id="SSF46785">
    <property type="entry name" value="Winged helix' DNA-binding domain"/>
    <property type="match status" value="1"/>
</dbReference>
<evidence type="ECO:0000256" key="3">
    <source>
        <dbReference type="ARBA" id="ARBA00023163"/>
    </source>
</evidence>
<dbReference type="GO" id="GO:0003700">
    <property type="term" value="F:DNA-binding transcription factor activity"/>
    <property type="evidence" value="ECO:0007669"/>
    <property type="project" value="InterPro"/>
</dbReference>
<comment type="caution">
    <text evidence="5">The sequence shown here is derived from an EMBL/GenBank/DDBJ whole genome shotgun (WGS) entry which is preliminary data.</text>
</comment>
<keyword evidence="1" id="KW-0805">Transcription regulation</keyword>
<dbReference type="AlphaFoldDB" id="A0A229P4V3"/>
<dbReference type="InterPro" id="IPR001845">
    <property type="entry name" value="HTH_ArsR_DNA-bd_dom"/>
</dbReference>
<sequence>MGKLAMKLFRECLPVFQTLSDPHRQDIVLLLHENGAMPVNELTARLSISRPAVSHHLKLLLQGGFITCEQRGKMRYYSLSLEEPVALLRELLSVVEAECPPQSDSISPMEAKR</sequence>
<evidence type="ECO:0000256" key="2">
    <source>
        <dbReference type="ARBA" id="ARBA00023125"/>
    </source>
</evidence>
<dbReference type="SMART" id="SM00418">
    <property type="entry name" value="HTH_ARSR"/>
    <property type="match status" value="1"/>
</dbReference>
<feature type="domain" description="HTH arsR-type" evidence="4">
    <location>
        <begin position="4"/>
        <end position="99"/>
    </location>
</feature>
<dbReference type="Proteomes" id="UP000215145">
    <property type="component" value="Unassembled WGS sequence"/>
</dbReference>
<accession>A0A229P4V3</accession>
<keyword evidence="3" id="KW-0804">Transcription</keyword>
<dbReference type="InterPro" id="IPR051011">
    <property type="entry name" value="Metal_resp_trans_reg"/>
</dbReference>
<dbReference type="PANTHER" id="PTHR43132">
    <property type="entry name" value="ARSENICAL RESISTANCE OPERON REPRESSOR ARSR-RELATED"/>
    <property type="match status" value="1"/>
</dbReference>
<gene>
    <name evidence="5" type="ORF">CGZ75_10030</name>
</gene>
<reference evidence="5 6" key="1">
    <citation type="submission" date="2017-07" db="EMBL/GenBank/DDBJ databases">
        <title>Paenibacillus herberti R33 genome sequencing and assembly.</title>
        <authorList>
            <person name="Su W."/>
        </authorList>
    </citation>
    <scope>NUCLEOTIDE SEQUENCE [LARGE SCALE GENOMIC DNA]</scope>
    <source>
        <strain evidence="5 6">R33</strain>
    </source>
</reference>
<keyword evidence="6" id="KW-1185">Reference proteome</keyword>
<dbReference type="EMBL" id="NMUQ01000001">
    <property type="protein sequence ID" value="OXM16955.1"/>
    <property type="molecule type" value="Genomic_DNA"/>
</dbReference>
<dbReference type="InterPro" id="IPR036388">
    <property type="entry name" value="WH-like_DNA-bd_sf"/>
</dbReference>
<dbReference type="PANTHER" id="PTHR43132:SF2">
    <property type="entry name" value="ARSENICAL RESISTANCE OPERON REPRESSOR ARSR-RELATED"/>
    <property type="match status" value="1"/>
</dbReference>